<comment type="caution">
    <text evidence="1">The sequence shown here is derived from an EMBL/GenBank/DDBJ whole genome shotgun (WGS) entry which is preliminary data.</text>
</comment>
<gene>
    <name evidence="1" type="ORF">LCGC14_1664400</name>
</gene>
<reference evidence="1" key="1">
    <citation type="journal article" date="2015" name="Nature">
        <title>Complex archaea that bridge the gap between prokaryotes and eukaryotes.</title>
        <authorList>
            <person name="Spang A."/>
            <person name="Saw J.H."/>
            <person name="Jorgensen S.L."/>
            <person name="Zaremba-Niedzwiedzka K."/>
            <person name="Martijn J."/>
            <person name="Lind A.E."/>
            <person name="van Eijk R."/>
            <person name="Schleper C."/>
            <person name="Guy L."/>
            <person name="Ettema T.J."/>
        </authorList>
    </citation>
    <scope>NUCLEOTIDE SEQUENCE</scope>
</reference>
<accession>A0A0F9KT48</accession>
<sequence length="79" mass="9326">MRKLLAAFRSRWSRPKPDKYSPPKGRRGFKFVSFEDGVAHYTRYGLGGLQNCQLEWSNDAQRWVLQGYQNLEDFSGIRR</sequence>
<proteinExistence type="predicted"/>
<organism evidence="1">
    <name type="scientific">marine sediment metagenome</name>
    <dbReference type="NCBI Taxonomy" id="412755"/>
    <lineage>
        <taxon>unclassified sequences</taxon>
        <taxon>metagenomes</taxon>
        <taxon>ecological metagenomes</taxon>
    </lineage>
</organism>
<protein>
    <submittedName>
        <fullName evidence="1">Uncharacterized protein</fullName>
    </submittedName>
</protein>
<dbReference type="EMBL" id="LAZR01014192">
    <property type="protein sequence ID" value="KKM18570.1"/>
    <property type="molecule type" value="Genomic_DNA"/>
</dbReference>
<dbReference type="AlphaFoldDB" id="A0A0F9KT48"/>
<evidence type="ECO:0000313" key="1">
    <source>
        <dbReference type="EMBL" id="KKM18570.1"/>
    </source>
</evidence>
<name>A0A0F9KT48_9ZZZZ</name>